<dbReference type="InterPro" id="IPR000843">
    <property type="entry name" value="HTH_LacI"/>
</dbReference>
<feature type="domain" description="HTH lacI-type" evidence="4">
    <location>
        <begin position="7"/>
        <end position="61"/>
    </location>
</feature>
<dbReference type="CDD" id="cd06267">
    <property type="entry name" value="PBP1_LacI_sugar_binding-like"/>
    <property type="match status" value="1"/>
</dbReference>
<dbReference type="Gene3D" id="1.10.260.40">
    <property type="entry name" value="lambda repressor-like DNA-binding domains"/>
    <property type="match status" value="1"/>
</dbReference>
<dbReference type="Gene3D" id="3.40.50.2300">
    <property type="match status" value="2"/>
</dbReference>
<dbReference type="SMART" id="SM00354">
    <property type="entry name" value="HTH_LACI"/>
    <property type="match status" value="1"/>
</dbReference>
<dbReference type="PROSITE" id="PS50932">
    <property type="entry name" value="HTH_LACI_2"/>
    <property type="match status" value="1"/>
</dbReference>
<evidence type="ECO:0000256" key="2">
    <source>
        <dbReference type="ARBA" id="ARBA00023125"/>
    </source>
</evidence>
<proteinExistence type="predicted"/>
<keyword evidence="3" id="KW-0804">Transcription</keyword>
<dbReference type="GO" id="GO:0003700">
    <property type="term" value="F:DNA-binding transcription factor activity"/>
    <property type="evidence" value="ECO:0007669"/>
    <property type="project" value="TreeGrafter"/>
</dbReference>
<dbReference type="InterPro" id="IPR028082">
    <property type="entry name" value="Peripla_BP_I"/>
</dbReference>
<protein>
    <submittedName>
        <fullName evidence="6">LacI family transcriptional regulator</fullName>
    </submittedName>
</protein>
<gene>
    <name evidence="6" type="ORF">BJY26_003505</name>
</gene>
<dbReference type="AlphaFoldDB" id="A0A7Z0IJ65"/>
<dbReference type="InterPro" id="IPR046335">
    <property type="entry name" value="LacI/GalR-like_sensor"/>
</dbReference>
<dbReference type="SUPFAM" id="SSF53822">
    <property type="entry name" value="Periplasmic binding protein-like I"/>
    <property type="match status" value="1"/>
</dbReference>
<sequence length="334" mass="35990">MTDKRWATMHDVARRAGVSQKTVSRVINGEQTVRDDTVALVLDAAEQLGYRRNDGARLLRQGTSSASLGIVTEDLAGPFYGELLTSVQRTVQHHDYLLLTGSAAGESHRFYSLLRAFVLRRVDGLLVAPTAADDVSITNELVGGLPCVFVDRPPSNGAIDSVVSDNGGGTRDAVRHLFDHGHRRIGFIGDDPGFWTARQRLDGFLSALNALGLSTEYVHMAPADSRVTPGWATDERGPTAIVTGNATITLRQLLRRRDHPDERGALIGFDDVEYADLPDPALTVIAQQARRIGETASGLLFDRINRADAPARALTIPTRLIARGSGEVGPPSGA</sequence>
<comment type="caution">
    <text evidence="6">The sequence shown here is derived from an EMBL/GenBank/DDBJ whole genome shotgun (WGS) entry which is preliminary data.</text>
</comment>
<dbReference type="PANTHER" id="PTHR30146:SF109">
    <property type="entry name" value="HTH-TYPE TRANSCRIPTIONAL REGULATOR GALS"/>
    <property type="match status" value="1"/>
</dbReference>
<dbReference type="PROSITE" id="PS00356">
    <property type="entry name" value="HTH_LACI_1"/>
    <property type="match status" value="1"/>
</dbReference>
<dbReference type="Proteomes" id="UP000539111">
    <property type="component" value="Unassembled WGS sequence"/>
</dbReference>
<keyword evidence="1" id="KW-0805">Transcription regulation</keyword>
<evidence type="ECO:0000256" key="1">
    <source>
        <dbReference type="ARBA" id="ARBA00023015"/>
    </source>
</evidence>
<organism evidence="6 7">
    <name type="scientific">Spelaeicoccus albus</name>
    <dbReference type="NCBI Taxonomy" id="1280376"/>
    <lineage>
        <taxon>Bacteria</taxon>
        <taxon>Bacillati</taxon>
        <taxon>Actinomycetota</taxon>
        <taxon>Actinomycetes</taxon>
        <taxon>Micrococcales</taxon>
        <taxon>Brevibacteriaceae</taxon>
        <taxon>Spelaeicoccus</taxon>
    </lineage>
</organism>
<dbReference type="EMBL" id="JACBZP010000001">
    <property type="protein sequence ID" value="NYI69199.1"/>
    <property type="molecule type" value="Genomic_DNA"/>
</dbReference>
<evidence type="ECO:0000259" key="5">
    <source>
        <dbReference type="PROSITE" id="PS50943"/>
    </source>
</evidence>
<dbReference type="InterPro" id="IPR010982">
    <property type="entry name" value="Lambda_DNA-bd_dom_sf"/>
</dbReference>
<keyword evidence="2" id="KW-0238">DNA-binding</keyword>
<dbReference type="RefSeq" id="WP_218852488.1">
    <property type="nucleotide sequence ID" value="NZ_JACBZP010000001.1"/>
</dbReference>
<dbReference type="GO" id="GO:0000976">
    <property type="term" value="F:transcription cis-regulatory region binding"/>
    <property type="evidence" value="ECO:0007669"/>
    <property type="project" value="TreeGrafter"/>
</dbReference>
<dbReference type="PANTHER" id="PTHR30146">
    <property type="entry name" value="LACI-RELATED TRANSCRIPTIONAL REPRESSOR"/>
    <property type="match status" value="1"/>
</dbReference>
<dbReference type="CDD" id="cd01392">
    <property type="entry name" value="HTH_LacI"/>
    <property type="match status" value="1"/>
</dbReference>
<accession>A0A7Z0IJ65</accession>
<dbReference type="Pfam" id="PF13377">
    <property type="entry name" value="Peripla_BP_3"/>
    <property type="match status" value="1"/>
</dbReference>
<dbReference type="PRINTS" id="PR00036">
    <property type="entry name" value="HTHLACI"/>
</dbReference>
<evidence type="ECO:0000313" key="7">
    <source>
        <dbReference type="Proteomes" id="UP000539111"/>
    </source>
</evidence>
<name>A0A7Z0IJ65_9MICO</name>
<evidence type="ECO:0000259" key="4">
    <source>
        <dbReference type="PROSITE" id="PS50932"/>
    </source>
</evidence>
<feature type="domain" description="HTH cro/C1-type" evidence="5">
    <location>
        <begin position="8"/>
        <end position="44"/>
    </location>
</feature>
<evidence type="ECO:0000256" key="3">
    <source>
        <dbReference type="ARBA" id="ARBA00023163"/>
    </source>
</evidence>
<dbReference type="SUPFAM" id="SSF47413">
    <property type="entry name" value="lambda repressor-like DNA-binding domains"/>
    <property type="match status" value="1"/>
</dbReference>
<dbReference type="Pfam" id="PF00356">
    <property type="entry name" value="LacI"/>
    <property type="match status" value="1"/>
</dbReference>
<keyword evidence="7" id="KW-1185">Reference proteome</keyword>
<reference evidence="6 7" key="1">
    <citation type="submission" date="2020-07" db="EMBL/GenBank/DDBJ databases">
        <title>Sequencing the genomes of 1000 actinobacteria strains.</title>
        <authorList>
            <person name="Klenk H.-P."/>
        </authorList>
    </citation>
    <scope>NUCLEOTIDE SEQUENCE [LARGE SCALE GENOMIC DNA]</scope>
    <source>
        <strain evidence="6 7">DSM 26341</strain>
    </source>
</reference>
<evidence type="ECO:0000313" key="6">
    <source>
        <dbReference type="EMBL" id="NYI69199.1"/>
    </source>
</evidence>
<dbReference type="InterPro" id="IPR001387">
    <property type="entry name" value="Cro/C1-type_HTH"/>
</dbReference>
<dbReference type="PROSITE" id="PS50943">
    <property type="entry name" value="HTH_CROC1"/>
    <property type="match status" value="1"/>
</dbReference>